<reference evidence="1 2" key="2">
    <citation type="submission" date="2024-10" db="EMBL/GenBank/DDBJ databases">
        <authorList>
            <person name="Ryan C."/>
        </authorList>
    </citation>
    <scope>NUCLEOTIDE SEQUENCE [LARGE SCALE GENOMIC DNA]</scope>
</reference>
<dbReference type="InterPro" id="IPR010535">
    <property type="entry name" value="DUF1110"/>
</dbReference>
<keyword evidence="2" id="KW-1185">Reference proteome</keyword>
<protein>
    <submittedName>
        <fullName evidence="1">Uncharacterized protein</fullName>
    </submittedName>
</protein>
<dbReference type="PANTHER" id="PTHR35356:SF3">
    <property type="entry name" value="OS01G0156300 PROTEIN"/>
    <property type="match status" value="1"/>
</dbReference>
<organism evidence="1 2">
    <name type="scientific">Urochloa decumbens</name>
    <dbReference type="NCBI Taxonomy" id="240449"/>
    <lineage>
        <taxon>Eukaryota</taxon>
        <taxon>Viridiplantae</taxon>
        <taxon>Streptophyta</taxon>
        <taxon>Embryophyta</taxon>
        <taxon>Tracheophyta</taxon>
        <taxon>Spermatophyta</taxon>
        <taxon>Magnoliopsida</taxon>
        <taxon>Liliopsida</taxon>
        <taxon>Poales</taxon>
        <taxon>Poaceae</taxon>
        <taxon>PACMAD clade</taxon>
        <taxon>Panicoideae</taxon>
        <taxon>Panicodae</taxon>
        <taxon>Paniceae</taxon>
        <taxon>Melinidinae</taxon>
        <taxon>Urochloa</taxon>
    </lineage>
</organism>
<evidence type="ECO:0000313" key="1">
    <source>
        <dbReference type="EMBL" id="CAL4958322.1"/>
    </source>
</evidence>
<dbReference type="Pfam" id="PF06533">
    <property type="entry name" value="DUF1110"/>
    <property type="match status" value="1"/>
</dbReference>
<dbReference type="Proteomes" id="UP001497457">
    <property type="component" value="Chromosome 18b"/>
</dbReference>
<sequence length="185" mass="20760">MAAERPWKERIWEVVTEAGNICINARNKLNEARGEWQPEMRVDDQQGSRHRIHRLRAFLADAAADLDLAMASMAAAERISLHATATEPRVPLARIEYIDDDDGDVRHAMHRLQYAELTAERAFDHLQQCRGRLLTAVLLLDNPYLPGVDGLIAAERANAESSFEDATRMAKNCSAVLTEVCGFLH</sequence>
<dbReference type="PANTHER" id="PTHR35356">
    <property type="entry name" value="OS01G0156300 PROTEIN-RELATED"/>
    <property type="match status" value="1"/>
</dbReference>
<evidence type="ECO:0000313" key="2">
    <source>
        <dbReference type="Proteomes" id="UP001497457"/>
    </source>
</evidence>
<gene>
    <name evidence="1" type="ORF">URODEC1_LOCUS43053</name>
</gene>
<dbReference type="AlphaFoldDB" id="A0ABC8ZHB1"/>
<reference evidence="2" key="1">
    <citation type="submission" date="2024-06" db="EMBL/GenBank/DDBJ databases">
        <authorList>
            <person name="Ryan C."/>
        </authorList>
    </citation>
    <scope>NUCLEOTIDE SEQUENCE [LARGE SCALE GENOMIC DNA]</scope>
</reference>
<dbReference type="EMBL" id="OZ075128">
    <property type="protein sequence ID" value="CAL4958322.1"/>
    <property type="molecule type" value="Genomic_DNA"/>
</dbReference>
<accession>A0ABC8ZHB1</accession>
<name>A0ABC8ZHB1_9POAL</name>
<proteinExistence type="predicted"/>